<keyword evidence="1" id="KW-0175">Coiled coil</keyword>
<dbReference type="SUPFAM" id="SSF56112">
    <property type="entry name" value="Protein kinase-like (PK-like)"/>
    <property type="match status" value="1"/>
</dbReference>
<dbReference type="GO" id="GO:0005634">
    <property type="term" value="C:nucleus"/>
    <property type="evidence" value="ECO:0007669"/>
    <property type="project" value="TreeGrafter"/>
</dbReference>
<feature type="compositionally biased region" description="Low complexity" evidence="2">
    <location>
        <begin position="1462"/>
        <end position="1472"/>
    </location>
</feature>
<evidence type="ECO:0000313" key="6">
    <source>
        <dbReference type="Proteomes" id="UP000041254"/>
    </source>
</evidence>
<feature type="region of interest" description="Disordered" evidence="2">
    <location>
        <begin position="4410"/>
        <end position="4524"/>
    </location>
</feature>
<feature type="coiled-coil region" evidence="1">
    <location>
        <begin position="3670"/>
        <end position="3697"/>
    </location>
</feature>
<feature type="compositionally biased region" description="Basic and acidic residues" evidence="2">
    <location>
        <begin position="3509"/>
        <end position="3519"/>
    </location>
</feature>
<feature type="compositionally biased region" description="Polar residues" evidence="2">
    <location>
        <begin position="3840"/>
        <end position="3849"/>
    </location>
</feature>
<feature type="region of interest" description="Disordered" evidence="2">
    <location>
        <begin position="2082"/>
        <end position="2104"/>
    </location>
</feature>
<dbReference type="PROSITE" id="PS51190">
    <property type="entry name" value="FATC"/>
    <property type="match status" value="1"/>
</dbReference>
<dbReference type="InterPro" id="IPR011009">
    <property type="entry name" value="Kinase-like_dom_sf"/>
</dbReference>
<feature type="region of interest" description="Disordered" evidence="2">
    <location>
        <begin position="1"/>
        <end position="116"/>
    </location>
</feature>
<feature type="region of interest" description="Disordered" evidence="2">
    <location>
        <begin position="4543"/>
        <end position="4637"/>
    </location>
</feature>
<feature type="compositionally biased region" description="Basic and acidic residues" evidence="2">
    <location>
        <begin position="4543"/>
        <end position="4571"/>
    </location>
</feature>
<dbReference type="EMBL" id="CDMY01000770">
    <property type="protein sequence ID" value="CEM33052.1"/>
    <property type="molecule type" value="Genomic_DNA"/>
</dbReference>
<feature type="region of interest" description="Disordered" evidence="2">
    <location>
        <begin position="3697"/>
        <end position="3725"/>
    </location>
</feature>
<feature type="compositionally biased region" description="Basic and acidic residues" evidence="2">
    <location>
        <begin position="1451"/>
        <end position="1461"/>
    </location>
</feature>
<feature type="region of interest" description="Disordered" evidence="2">
    <location>
        <begin position="2609"/>
        <end position="2644"/>
    </location>
</feature>
<feature type="compositionally biased region" description="Gly residues" evidence="2">
    <location>
        <begin position="4691"/>
        <end position="4701"/>
    </location>
</feature>
<dbReference type="GO" id="GO:0004674">
    <property type="term" value="F:protein serine/threonine kinase activity"/>
    <property type="evidence" value="ECO:0007669"/>
    <property type="project" value="TreeGrafter"/>
</dbReference>
<dbReference type="PROSITE" id="PS50290">
    <property type="entry name" value="PI3_4_KINASE_3"/>
    <property type="match status" value="1"/>
</dbReference>
<feature type="compositionally biased region" description="Basic residues" evidence="2">
    <location>
        <begin position="1"/>
        <end position="17"/>
    </location>
</feature>
<dbReference type="InParanoid" id="A0A0G4GR93"/>
<name>A0A0G4GR93_VITBC</name>
<dbReference type="SMART" id="SM01343">
    <property type="entry name" value="FATC"/>
    <property type="match status" value="1"/>
</dbReference>
<gene>
    <name evidence="5" type="ORF">Vbra_18443</name>
</gene>
<dbReference type="Gene3D" id="1.10.1070.11">
    <property type="entry name" value="Phosphatidylinositol 3-/4-kinase, catalytic domain"/>
    <property type="match status" value="1"/>
</dbReference>
<feature type="region of interest" description="Disordered" evidence="2">
    <location>
        <begin position="2507"/>
        <end position="2561"/>
    </location>
</feature>
<feature type="domain" description="PI3K/PI4K catalytic" evidence="3">
    <location>
        <begin position="2711"/>
        <end position="3112"/>
    </location>
</feature>
<organism evidence="5 6">
    <name type="scientific">Vitrella brassicaformis (strain CCMP3155)</name>
    <dbReference type="NCBI Taxonomy" id="1169540"/>
    <lineage>
        <taxon>Eukaryota</taxon>
        <taxon>Sar</taxon>
        <taxon>Alveolata</taxon>
        <taxon>Colpodellida</taxon>
        <taxon>Vitrellaceae</taxon>
        <taxon>Vitrella</taxon>
    </lineage>
</organism>
<evidence type="ECO:0000256" key="1">
    <source>
        <dbReference type="SAM" id="Coils"/>
    </source>
</evidence>
<dbReference type="PANTHER" id="PTHR11139">
    <property type="entry name" value="ATAXIA TELANGIECTASIA MUTATED ATM -RELATED"/>
    <property type="match status" value="1"/>
</dbReference>
<protein>
    <submittedName>
        <fullName evidence="5">Uncharacterized protein</fullName>
    </submittedName>
</protein>
<evidence type="ECO:0000259" key="4">
    <source>
        <dbReference type="PROSITE" id="PS51190"/>
    </source>
</evidence>
<evidence type="ECO:0000256" key="2">
    <source>
        <dbReference type="SAM" id="MobiDB-lite"/>
    </source>
</evidence>
<feature type="region of interest" description="Disordered" evidence="2">
    <location>
        <begin position="4650"/>
        <end position="4711"/>
    </location>
</feature>
<dbReference type="Proteomes" id="UP000041254">
    <property type="component" value="Unassembled WGS sequence"/>
</dbReference>
<feature type="compositionally biased region" description="Polar residues" evidence="2">
    <location>
        <begin position="1380"/>
        <end position="1396"/>
    </location>
</feature>
<evidence type="ECO:0000313" key="5">
    <source>
        <dbReference type="EMBL" id="CEM33052.1"/>
    </source>
</evidence>
<dbReference type="InterPro" id="IPR003152">
    <property type="entry name" value="FATC_dom"/>
</dbReference>
<dbReference type="STRING" id="1169540.A0A0G4GR93"/>
<dbReference type="InterPro" id="IPR000403">
    <property type="entry name" value="PI3/4_kinase_cat_dom"/>
</dbReference>
<dbReference type="SUPFAM" id="SSF48371">
    <property type="entry name" value="ARM repeat"/>
    <property type="match status" value="1"/>
</dbReference>
<feature type="region of interest" description="Disordered" evidence="2">
    <location>
        <begin position="438"/>
        <end position="472"/>
    </location>
</feature>
<feature type="region of interest" description="Disordered" evidence="2">
    <location>
        <begin position="3509"/>
        <end position="3531"/>
    </location>
</feature>
<feature type="compositionally biased region" description="Acidic residues" evidence="2">
    <location>
        <begin position="4487"/>
        <end position="4512"/>
    </location>
</feature>
<dbReference type="Pfam" id="PF00454">
    <property type="entry name" value="PI3_PI4_kinase"/>
    <property type="match status" value="2"/>
</dbReference>
<feature type="compositionally biased region" description="Basic and acidic residues" evidence="2">
    <location>
        <begin position="2625"/>
        <end position="2643"/>
    </location>
</feature>
<keyword evidence="6" id="KW-1185">Reference proteome</keyword>
<reference evidence="5 6" key="1">
    <citation type="submission" date="2014-11" db="EMBL/GenBank/DDBJ databases">
        <authorList>
            <person name="Zhu J."/>
            <person name="Qi W."/>
            <person name="Song R."/>
        </authorList>
    </citation>
    <scope>NUCLEOTIDE SEQUENCE [LARGE SCALE GENOMIC DNA]</scope>
</reference>
<feature type="region of interest" description="Disordered" evidence="2">
    <location>
        <begin position="1358"/>
        <end position="1486"/>
    </location>
</feature>
<feature type="region of interest" description="Disordered" evidence="2">
    <location>
        <begin position="3645"/>
        <end position="3666"/>
    </location>
</feature>
<feature type="compositionally biased region" description="Pro residues" evidence="2">
    <location>
        <begin position="1361"/>
        <end position="1371"/>
    </location>
</feature>
<dbReference type="GO" id="GO:0000184">
    <property type="term" value="P:nuclear-transcribed mRNA catabolic process, nonsense-mediated decay"/>
    <property type="evidence" value="ECO:0007669"/>
    <property type="project" value="TreeGrafter"/>
</dbReference>
<dbReference type="InterPro" id="IPR036940">
    <property type="entry name" value="PI3/4_kinase_cat_sf"/>
</dbReference>
<evidence type="ECO:0000259" key="3">
    <source>
        <dbReference type="PROSITE" id="PS50290"/>
    </source>
</evidence>
<dbReference type="VEuPathDB" id="CryptoDB:Vbra_18443"/>
<dbReference type="Pfam" id="PF02260">
    <property type="entry name" value="FATC"/>
    <property type="match status" value="1"/>
</dbReference>
<feature type="compositionally biased region" description="Acidic residues" evidence="2">
    <location>
        <begin position="4578"/>
        <end position="4594"/>
    </location>
</feature>
<feature type="compositionally biased region" description="Low complexity" evidence="2">
    <location>
        <begin position="4604"/>
        <end position="4624"/>
    </location>
</feature>
<dbReference type="Gene3D" id="3.30.1010.10">
    <property type="entry name" value="Phosphatidylinositol 3-kinase Catalytic Subunit, Chain A, domain 4"/>
    <property type="match status" value="1"/>
</dbReference>
<feature type="compositionally biased region" description="Polar residues" evidence="2">
    <location>
        <begin position="1429"/>
        <end position="1449"/>
    </location>
</feature>
<dbReference type="OrthoDB" id="433725at2759"/>
<feature type="region of interest" description="Disordered" evidence="2">
    <location>
        <begin position="3792"/>
        <end position="3872"/>
    </location>
</feature>
<feature type="compositionally biased region" description="Low complexity" evidence="2">
    <location>
        <begin position="3704"/>
        <end position="3721"/>
    </location>
</feature>
<sequence>MDRPQRGRRHRVYRPHHRQQENGSGEQPTPSADDHHHEATSSGAAGRGRPIVILPTYDSAPSRRGGPSQSSDALQQPPPGGRGGPPDGRGGHPARRRNEKRPPRGQSDSPLDDPNVLLQQTPLQTFEKVRWLHRLLTTTPAQQLVEGLQYQQHDIATQLFNSLQAALLKLKGQAASSRQMQTGYQDGLKCFEIFVTTLQKSYEFWQWWANALDCAQEPLDVIVVSDIGRTLLAADPLIRGPPQQAPPDLARHTSQVGRERQACRKKVSEQLMQYLTDGDYFMSHTDPMLNFSEDAGGNPIFPLLDAFASAAPDEFTAHFTEIVDTACGWAMHLAKKNLPHPTKVVFEYFGRWQRFFETGETTRQWCAAQRKRTLVAMQKAMQDVARSPSETGVRIVLVHLELHLAFSAALKASTPIDQLIDDHRRVLTDLRTLPAIQRAHGGKSAEPVDETEEAPSSSQAEPPGHRRGKASWKPVIKDHHVDLIKTADKLLRATVALLGPEVGCVYSECIAYLQACHAQLPEGQRNKVVPLVELHLELLKAAGPSLDAQTALTYVTDPDFMQLLNSPGPGRLADALRETYQVCIGRDEPQLRVPLVQYFVSQLAALLSLLPAIPPPLIDRAQLHVKSLAAPPQTPAAAAATEDQVAALPELSKSLRAMSRLLVRYLEILDARPPWPLLFLLVLVPNSTDVPDAEGGGGSEMSQVGLARYLGRFWRGLGDAIRHSGWTACNTVLCDLVTLYGDSPATAMVWSALGESVLELLDPSTEAAVREDILAAIETHPAVLWLTTKDPHIKHKILQRLAASISAASDGSDAPDAMWLRCAVAMAPNARGMDVLGGDVKSDSSAEIQRALYEGAVLYVATFRSLINKVSSPDVRFNSLLHGGLFAAVCSLEMLLLNPSPLDDSVRGTDARTALAHIRLYQHRHPASANGVAALVRASYVPLWSTEMLSDPLALPRMLPGGWGGDESGEAEVGGGAAVGCRGEGVMCLPALILVLIKAGKASSHEMLTILNNIRSLGPLDPEAFAFCHPFVSPYRPSLSPSAGADGPRSPTSVHETVPFLPPPASLPHAHQLTWTLLVLAYTMVAQRFELPFIGTAATAAAGGGGGSGEGQQQSHTHEREPGGRHGRGGTPKERGRPPASSSAAAAAAGTQSGAKAGDSPVSHLPQFLLYMHTLMKESAANSCTASRLWLQGMRGDTADASIGEGPSRAALDDGPDGWKKLVEAPFPLPLESSCWQDILAQFTSRGGDSSTSSSGGCVGLVHPGSVVLFLHLLEQMCVLASDGVSVHAPSHVQGTLLSVPSITFAESNRKIFTDWFQKGVRRYFSRLTLGRFLSSPGYFSVCETRLVDVIAALRDRPSAPAQPPLIPPKSPEVRDDDQLQGSRASRAGTQASPPSGSLRPRAGVPLSFSSTHTTGQPHPPTTGDLTAPTLQGPSSLTAASQTTAQPSQGEGRDVGGHRPLAEPASAAAAAAGQHNSVAHRPAEGAGAASKRLEELEATILSALLSALSLNNSGTIRGLCYLYKARCSIVLQQLVREEQSHQQHHHLWTTPSADSFLDGDQSPQAQARTPAAILLSKVYRGDTLLLKAQPAFISLAGGRLEEVCQLIYGLRAHLAPSAKSTGPCVMVIRPTGDAPEASAASSDLPIALSPANATLVQVVLARAWRDAACALGDKTALSRWVETYEQPGAEMVVSKAALEGVRAQLRLLDGERAGCRSSIQMALAQLPADWATADQQRDVEESLRSSSPRADESGSGSSSSPPMPSPSSYHYEMVLRLSEWPQVSDLFLMDAAATAHDLIDNPPPHPPAPASPLLERFYYSLDKARASIVTHMSAQSVVEPMPAFPCVSLGSCGAMARQATALRCLDLLERRVTERIVDGGKTGEVVLPSIDDMKFSRSLGLPLHFAATDLMRLHNMAVRSGNQSYAFSLLHPSLLPAPMDDSDPIYAAQHSLCYAHSMAATGRLPYAFTSLQEALTALLPHLSKADHDGGQLVGQLTAQLVTEYVDMLRAHHRVIIDSESTREGDASPLDALRVSGGLLEEKVGQLQTQLLQIRATRRIHTDSTGIPVDADVVRAIGQHWTKKDWDPSASPPGAAKHPPPVHHVTSHLSAAHRPLFNPKVAGWLLRTGCEIVRDSADLWRRYGDWCYDQRRQVDGPQLAWNVLELLKQQGLIKSPTTEDGSTPLRERLAQLVGVCRTAVKEWSELHPPAPPTAAEMEKGRSLAQLERQGAEAAFDWSHALSSSAMCELFPPRVKTAVVELLKRYCRSLHKWRTLTATECLAAYARYMSVGPPKATGGGEGAQEARGWGAEQQSECILPPPHATLVKMLLRCLKILPAQFNPKLALETITAPAIPPAVWLQVAPQLLATTRHPHPLSRQAALRLFWRLSDACPRHTLFAASVSEQSIAAERDDAAKDGGHDASVRLSEGGRAMECLREHQPDMVQALSGLLEGVAALANPIDEVSHRYLERIVAFINSDMSLQPGILPLLYGKVNEFHAALVSLSGDTVLPQPGSTPTPPRQQRLPPHRGGRRGRQQQVDFPPVQPIAPAPQASAPSPSAKGVQKAVDAIKMLSGGGAPVVDSIAARRFLSRIVPQLRYALDAHASLGEDDERQRATESGGGGGAGERRDEGRWGEEAGKDPGNMRRSFITHLTAILKECGRIPSQPLREISPSLEQLSSSVATDTPLKQPLLHLPTTTPSGAPALLPLCRFGPKVSCLATKTRPKKVVIEDDKGQQHTFLLKGRDDLQLDQRLMQVLALTTRVLEEEGRAGWRCRHYDVVPLSPRSGLIRWVNNAVPFFALLKQRKIQKEQLRLLQAQLKASAPVAPQQGGIISLTNLTGSQRKETDFHHKFQPYRKHFEEGGGGVGGGPTDETAVRLVSRIAAAVAGRIEGATEAYHRKVQEKLERRGMNPNTTQRKDWPADMMKEVFLELQSETPPDIISRELFLSSTHPAHHTALTASFATSTAIHSAIGHLIGLGDRHLDNILLDARTGEVVHVDVSICFDRGARLRVPECVPFRLTRIISYALGPTGTHGIFQETLEDVLCILGEWREMYAGLMDTLLLAPLHDWLSAAALPPPVSLEEVAVTRERVLKEALSSLLDTISRDTSKQLSRLAAEAQEVARAQSSVIETLRELSLTGDSSGYVTKKDRIDYENKTNKIQKELSDLEAKHASSTAQLVECRATIQSSAVALQGVYQFLLSLQHHYQFSSHFLVSFKSPVALIPPVKMPTDVEQRASVSDRWRAIHRFSSRAQKLCNIFINLQCTLRGLSERVAPLGMLTQAWSNHHPLQFFMRLFAELKAPTHSPDEPFQLTTDTAVLNTAVQRLDEELQTMRHAAQQQENNFVAVADQLDRAMQLFAKDGALSGLRVRLERRASCMRRDASDSLASLKPKAVGVGMGGIGGSQSATARKKQLPVIGGCWKWCVHLLKATKTMIEGEGGLNTLVELVAIMDDVLEVLKNCSSGGVPADLVELLKGWQTIVKALYAFEASALSLAPSRLQVLHPSDLHETHTDTHRTPPDPPPTGPLLESPADLEKADAEVRFGVLFDVDDWALTNHPVRNVGAATALGDGGPQAGVVPPWLQRLGEVTAEGDRAANEWKRLSAALSREEVSFTGMAEGTERVKKGLRGLSGHLDHLLSINTDAATSPSESSRDSVAPPTDFAPLDGHIKELQSAIHTISNELTRLRDDITAAQRKHDVDLGPSSPSSASPPTTASSQSSNWARGATPNIKSAISFSSSLASTNAPATSFCSSAVTLCLVQKALENDFPLAFAAAPLSDERRQKLIEEDKKAEIANAGVHDGTTTPQKSDDGEEQPAVAWGPARSARQSAPSLADFPDLQSTSASPQRSPMPKRAAGSSGAGGSADRANGERMDPALRAHYARALRLDVREWVAMALGRLMAKMYGKRTDKLQAGVASQDFLDVVATVGLAPLMAQTVTYTLASVLDRLLLAVYGSAHSVTQALKGGGDSTEGFVLTRCSLRGLEEAVETLIHQHQPAMGGSGPTAFVENFMAALNEPSRQRLRSYEVQRQAYLWGAFEASLPVYRGKMLELAFAARWVHFPLLNAAMVAKEIENGQNSIPAAPPPGMTSASVVSVTLSTLPSPPRPPLLAGGREGWIDLASHVREVQPVMGELSECMGAMTHAEDELETNLLSWGRQLLSFGLAVGLTLQGGAAIAPSALPPLRAYVDARAMREATGRENEEYQGRRGELQAALARLPSPRPLPTEDVVQEQMVLHKEGTVRVKKLREAREAVNRHAMDLWQTHPRLLATLLKLYKMYSHLLGRDKGAVEGRLKTLLPSMCPILLAKSGERCERIVTTLHSLQNHLLEGKKKALDVKQLLLVPTIDKKDRRAGQATKDPLLDERIEQSTILPASLSAPMSVVKDDLKALNDYTLALLSDRKAADLGEQLSSTTHQPPTSRDFTDLTPIAPDAAPPSLPPFPQEGAKAAAADGSPREGIMADGQDVGSASSARGGVAKEKDTAGEASDEIMDVLEEETEEEDAEGEEEDAQEGGAGGAAHMEQLAQDIDEDAINLQILRTEAKADADTDAISKPREQLDQQRKRAVHETGDGAGEGEAIDEWELEGELDDIESDLLLQEERQAAPAQSALSPSRTHARPAAEAPRPRVDRPSVYKWQATMAVKSVQRKLTALIRRRRPRQQQQQQQSGAVADDIPAASSSSMERRAAPVSGGGGGGGAGGRSQAPAARAAHELLQEAMGVDRLSQMYEGWTPWV</sequence>
<feature type="region of interest" description="Disordered" evidence="2">
    <location>
        <begin position="1733"/>
        <end position="1765"/>
    </location>
</feature>
<feature type="compositionally biased region" description="Polar residues" evidence="2">
    <location>
        <begin position="21"/>
        <end position="30"/>
    </location>
</feature>
<feature type="domain" description="FATC" evidence="4">
    <location>
        <begin position="4702"/>
        <end position="4735"/>
    </location>
</feature>
<feature type="compositionally biased region" description="Polar residues" evidence="2">
    <location>
        <begin position="4410"/>
        <end position="4422"/>
    </location>
</feature>
<proteinExistence type="predicted"/>
<feature type="compositionally biased region" description="Low complexity" evidence="2">
    <location>
        <begin position="1745"/>
        <end position="1760"/>
    </location>
</feature>
<feature type="region of interest" description="Disordered" evidence="2">
    <location>
        <begin position="1100"/>
        <end position="1160"/>
    </location>
</feature>
<dbReference type="InterPro" id="IPR016024">
    <property type="entry name" value="ARM-type_fold"/>
</dbReference>
<accession>A0A0G4GR93</accession>
<feature type="compositionally biased region" description="Pro residues" evidence="2">
    <location>
        <begin position="4434"/>
        <end position="4443"/>
    </location>
</feature>
<dbReference type="SMART" id="SM00146">
    <property type="entry name" value="PI3Kc"/>
    <property type="match status" value="1"/>
</dbReference>
<feature type="compositionally biased region" description="Low complexity" evidence="2">
    <location>
        <begin position="2549"/>
        <end position="2559"/>
    </location>
</feature>
<dbReference type="PANTHER" id="PTHR11139:SF71">
    <property type="entry name" value="SERINE_THREONINE-PROTEIN KINASE SMG1"/>
    <property type="match status" value="1"/>
</dbReference>
<feature type="compositionally biased region" description="Low complexity" evidence="2">
    <location>
        <begin position="1140"/>
        <end position="1158"/>
    </location>
</feature>
<dbReference type="InterPro" id="IPR050517">
    <property type="entry name" value="DDR_Repair_Kinase"/>
</dbReference>
<feature type="compositionally biased region" description="Basic residues" evidence="2">
    <location>
        <begin position="2525"/>
        <end position="2534"/>
    </location>
</feature>